<evidence type="ECO:0000313" key="2">
    <source>
        <dbReference type="Proteomes" id="UP001150907"/>
    </source>
</evidence>
<feature type="non-terminal residue" evidence="1">
    <location>
        <position position="1"/>
    </location>
</feature>
<comment type="caution">
    <text evidence="1">The sequence shown here is derived from an EMBL/GenBank/DDBJ whole genome shotgun (WGS) entry which is preliminary data.</text>
</comment>
<evidence type="ECO:0000313" key="1">
    <source>
        <dbReference type="EMBL" id="KAJ1997238.1"/>
    </source>
</evidence>
<dbReference type="EMBL" id="JANBQF010001438">
    <property type="protein sequence ID" value="KAJ1997238.1"/>
    <property type="molecule type" value="Genomic_DNA"/>
</dbReference>
<dbReference type="Proteomes" id="UP001150907">
    <property type="component" value="Unassembled WGS sequence"/>
</dbReference>
<organism evidence="1 2">
    <name type="scientific">Coemansia thaxteri</name>
    <dbReference type="NCBI Taxonomy" id="2663907"/>
    <lineage>
        <taxon>Eukaryota</taxon>
        <taxon>Fungi</taxon>
        <taxon>Fungi incertae sedis</taxon>
        <taxon>Zoopagomycota</taxon>
        <taxon>Kickxellomycotina</taxon>
        <taxon>Kickxellomycetes</taxon>
        <taxon>Kickxellales</taxon>
        <taxon>Kickxellaceae</taxon>
        <taxon>Coemansia</taxon>
    </lineage>
</organism>
<reference evidence="1" key="1">
    <citation type="submission" date="2022-07" db="EMBL/GenBank/DDBJ databases">
        <title>Phylogenomic reconstructions and comparative analyses of Kickxellomycotina fungi.</title>
        <authorList>
            <person name="Reynolds N.K."/>
            <person name="Stajich J.E."/>
            <person name="Barry K."/>
            <person name="Grigoriev I.V."/>
            <person name="Crous P."/>
            <person name="Smith M.E."/>
        </authorList>
    </citation>
    <scope>NUCLEOTIDE SEQUENCE</scope>
    <source>
        <strain evidence="1">IMI 214461</strain>
    </source>
</reference>
<dbReference type="AlphaFoldDB" id="A0A9W8ECM1"/>
<sequence length="82" mass="8520">DHGLDFAELGEAGYSFMRDVATMHGADGDRHKPLITAGSRADLHRPLIAAESPAGLLPVQHPHALSRPVLKGSPSSGTVAAD</sequence>
<name>A0A9W8ECM1_9FUNG</name>
<gene>
    <name evidence="1" type="ORF">H4R26_005903</name>
</gene>
<protein>
    <submittedName>
        <fullName evidence="1">Uncharacterized protein</fullName>
    </submittedName>
</protein>
<proteinExistence type="predicted"/>
<keyword evidence="2" id="KW-1185">Reference proteome</keyword>
<accession>A0A9W8ECM1</accession>
<dbReference type="OrthoDB" id="5539557at2759"/>